<keyword evidence="9" id="KW-1185">Reference proteome</keyword>
<dbReference type="GO" id="GO:0042555">
    <property type="term" value="C:MCM complex"/>
    <property type="evidence" value="ECO:0007669"/>
    <property type="project" value="TreeGrafter"/>
</dbReference>
<dbReference type="STRING" id="1227496.C489_03351"/>
<evidence type="ECO:0000256" key="5">
    <source>
        <dbReference type="ARBA" id="ARBA00023125"/>
    </source>
</evidence>
<dbReference type="Pfam" id="PF17207">
    <property type="entry name" value="MCM_OB"/>
    <property type="match status" value="1"/>
</dbReference>
<keyword evidence="5 6" id="KW-0238">DNA-binding</keyword>
<keyword evidence="2" id="KW-0235">DNA replication</keyword>
<dbReference type="Gene3D" id="2.20.28.10">
    <property type="match status" value="1"/>
</dbReference>
<organism evidence="8 9">
    <name type="scientific">Natrinema versiforme JCM 10478</name>
    <dbReference type="NCBI Taxonomy" id="1227496"/>
    <lineage>
        <taxon>Archaea</taxon>
        <taxon>Methanobacteriati</taxon>
        <taxon>Methanobacteriota</taxon>
        <taxon>Stenosarchaea group</taxon>
        <taxon>Halobacteria</taxon>
        <taxon>Halobacteriales</taxon>
        <taxon>Natrialbaceae</taxon>
        <taxon>Natrinema</taxon>
    </lineage>
</organism>
<dbReference type="Gene3D" id="1.10.10.10">
    <property type="entry name" value="Winged helix-like DNA-binding domain superfamily/Winged helix DNA-binding domain"/>
    <property type="match status" value="1"/>
</dbReference>
<sequence>MSSPASYTDCIETFYEEEYANQIADFVEQWPDEQLFWVEYADVATYEGIPVDDFLENPHQVKRYYERALMEYAEEHDEGIDLSGVTVRLTDSEGAMERLSISDLEADHIGTYIAVEGQLSKVTAKKPLLVIGAFECGNCGSFAYENQPRHKQKRPNVCNNCDRDSPPFNLHIGESTFVNQRKLKLETPPDEAAQAEGASTPVYVTGDLCDLGGSNGLPDRAGEQVTVLGERRVDETGLEGRNADPECDTWIDAGAIVFHGTDDTEIDIDAHREQIHECAGVDDPVTLFRKNIVPTLEADEKFETVLDACVAWLFGSYRVDQEEGQYRGDIHMGLIGDPGTGKSTLLSELAKIAPMVEYRSGTGLSEVGLTAAAIHEEFAGKSKWTLQPGIMPRANGGHCIIDEVDDVLDGETKAIHDALEGDQMVKIDKAGISADLETRTALLASGNPIHGRFNRHEPLDEQLDMDPALISRMDVLIDLVDKVDREADAAKADRYLDAYDEIATKELSDKPTDAELVAAERDVPIAVLRAWVSYAREEVFPQLTSEAKAALREFYLMARNLNNGHDSDEDAAVPVTLRTLGAGIRLATAFARCELSDTVEPCHAERAKQVTQKMIGLNWDPETGQFDAGITDTGDLDRWQQLMRVIIGIETEYDDGVPTEDVIEAADAQLEMSVETIKHGIDKLLERGAVYELSTGQIRTT</sequence>
<dbReference type="InterPro" id="IPR033762">
    <property type="entry name" value="MCM_OB"/>
</dbReference>
<dbReference type="PATRIC" id="fig|1227496.3.peg.675"/>
<evidence type="ECO:0000256" key="1">
    <source>
        <dbReference type="ARBA" id="ARBA00008010"/>
    </source>
</evidence>
<keyword evidence="3 6" id="KW-0547">Nucleotide-binding</keyword>
<dbReference type="InterPro" id="IPR041562">
    <property type="entry name" value="MCM_lid"/>
</dbReference>
<dbReference type="Gene3D" id="2.40.50.140">
    <property type="entry name" value="Nucleic acid-binding proteins"/>
    <property type="match status" value="1"/>
</dbReference>
<comment type="caution">
    <text evidence="8">The sequence shown here is derived from an EMBL/GenBank/DDBJ whole genome shotgun (WGS) entry which is preliminary data.</text>
</comment>
<protein>
    <submittedName>
        <fullName evidence="8">MCM family protein</fullName>
    </submittedName>
</protein>
<dbReference type="InterPro" id="IPR027417">
    <property type="entry name" value="P-loop_NTPase"/>
</dbReference>
<dbReference type="GO" id="GO:0005524">
    <property type="term" value="F:ATP binding"/>
    <property type="evidence" value="ECO:0007669"/>
    <property type="project" value="UniProtKB-KW"/>
</dbReference>
<reference evidence="8 9" key="1">
    <citation type="journal article" date="2014" name="PLoS Genet.">
        <title>Phylogenetically driven sequencing of extremely halophilic archaea reveals strategies for static and dynamic osmo-response.</title>
        <authorList>
            <person name="Becker E.A."/>
            <person name="Seitzer P.M."/>
            <person name="Tritt A."/>
            <person name="Larsen D."/>
            <person name="Krusor M."/>
            <person name="Yao A.I."/>
            <person name="Wu D."/>
            <person name="Madern D."/>
            <person name="Eisen J.A."/>
            <person name="Darling A.E."/>
            <person name="Facciotti M.T."/>
        </authorList>
    </citation>
    <scope>NUCLEOTIDE SEQUENCE [LARGE SCALE GENOMIC DNA]</scope>
    <source>
        <strain evidence="8 9">JCM 10478</strain>
    </source>
</reference>
<comment type="similarity">
    <text evidence="1 6">Belongs to the MCM family.</text>
</comment>
<dbReference type="Gene3D" id="3.30.1640.10">
    <property type="entry name" value="mini-chromosome maintenance (MCM) complex, chain A, domain 1"/>
    <property type="match status" value="1"/>
</dbReference>
<dbReference type="PROSITE" id="PS50051">
    <property type="entry name" value="MCM_2"/>
    <property type="match status" value="1"/>
</dbReference>
<dbReference type="RefSeq" id="WP_006429720.1">
    <property type="nucleotide sequence ID" value="NZ_AOID01000013.1"/>
</dbReference>
<evidence type="ECO:0000256" key="4">
    <source>
        <dbReference type="ARBA" id="ARBA00022840"/>
    </source>
</evidence>
<dbReference type="InterPro" id="IPR036388">
    <property type="entry name" value="WH-like_DNA-bd_sf"/>
</dbReference>
<dbReference type="SUPFAM" id="SSF52540">
    <property type="entry name" value="P-loop containing nucleoside triphosphate hydrolases"/>
    <property type="match status" value="1"/>
</dbReference>
<evidence type="ECO:0000256" key="6">
    <source>
        <dbReference type="RuleBase" id="RU004070"/>
    </source>
</evidence>
<dbReference type="Pfam" id="PF00493">
    <property type="entry name" value="MCM"/>
    <property type="match status" value="1"/>
</dbReference>
<dbReference type="OrthoDB" id="6747at2157"/>
<name>L9Y8G7_9EURY</name>
<dbReference type="InterPro" id="IPR003593">
    <property type="entry name" value="AAA+_ATPase"/>
</dbReference>
<evidence type="ECO:0000256" key="2">
    <source>
        <dbReference type="ARBA" id="ARBA00022705"/>
    </source>
</evidence>
<evidence type="ECO:0000313" key="9">
    <source>
        <dbReference type="Proteomes" id="UP000011632"/>
    </source>
</evidence>
<dbReference type="SUPFAM" id="SSF50249">
    <property type="entry name" value="Nucleic acid-binding proteins"/>
    <property type="match status" value="1"/>
</dbReference>
<evidence type="ECO:0000256" key="3">
    <source>
        <dbReference type="ARBA" id="ARBA00022741"/>
    </source>
</evidence>
<dbReference type="PANTHER" id="PTHR11630:SF66">
    <property type="entry name" value="DNA REPLICATION LICENSING FACTOR MCM4"/>
    <property type="match status" value="1"/>
</dbReference>
<dbReference type="Pfam" id="PF17855">
    <property type="entry name" value="MCM_lid"/>
    <property type="match status" value="1"/>
</dbReference>
<dbReference type="EMBL" id="AOID01000013">
    <property type="protein sequence ID" value="ELY69951.1"/>
    <property type="molecule type" value="Genomic_DNA"/>
</dbReference>
<proteinExistence type="inferred from homology"/>
<dbReference type="PANTHER" id="PTHR11630">
    <property type="entry name" value="DNA REPLICATION LICENSING FACTOR MCM FAMILY MEMBER"/>
    <property type="match status" value="1"/>
</dbReference>
<keyword evidence="4 6" id="KW-0067">ATP-binding</keyword>
<dbReference type="Gene3D" id="3.40.50.300">
    <property type="entry name" value="P-loop containing nucleotide triphosphate hydrolases"/>
    <property type="match status" value="1"/>
</dbReference>
<dbReference type="AlphaFoldDB" id="L9Y8G7"/>
<gene>
    <name evidence="8" type="ORF">C489_03351</name>
</gene>
<evidence type="ECO:0000313" key="8">
    <source>
        <dbReference type="EMBL" id="ELY69951.1"/>
    </source>
</evidence>
<dbReference type="InterPro" id="IPR012340">
    <property type="entry name" value="NA-bd_OB-fold"/>
</dbReference>
<accession>L9Y8G7</accession>
<evidence type="ECO:0000259" key="7">
    <source>
        <dbReference type="PROSITE" id="PS50051"/>
    </source>
</evidence>
<dbReference type="InterPro" id="IPR001208">
    <property type="entry name" value="MCM_dom"/>
</dbReference>
<dbReference type="GO" id="GO:0017116">
    <property type="term" value="F:single-stranded DNA helicase activity"/>
    <property type="evidence" value="ECO:0007669"/>
    <property type="project" value="TreeGrafter"/>
</dbReference>
<dbReference type="Proteomes" id="UP000011632">
    <property type="component" value="Unassembled WGS sequence"/>
</dbReference>
<dbReference type="GO" id="GO:0003697">
    <property type="term" value="F:single-stranded DNA binding"/>
    <property type="evidence" value="ECO:0007669"/>
    <property type="project" value="TreeGrafter"/>
</dbReference>
<dbReference type="InterPro" id="IPR031327">
    <property type="entry name" value="MCM"/>
</dbReference>
<dbReference type="PRINTS" id="PR01657">
    <property type="entry name" value="MCMFAMILY"/>
</dbReference>
<dbReference type="SMART" id="SM00382">
    <property type="entry name" value="AAA"/>
    <property type="match status" value="1"/>
</dbReference>
<dbReference type="SMART" id="SM00350">
    <property type="entry name" value="MCM"/>
    <property type="match status" value="1"/>
</dbReference>
<dbReference type="GO" id="GO:0006260">
    <property type="term" value="P:DNA replication"/>
    <property type="evidence" value="ECO:0007669"/>
    <property type="project" value="UniProtKB-KW"/>
</dbReference>
<feature type="domain" description="MCM C-terminal AAA(+) ATPase" evidence="7">
    <location>
        <begin position="313"/>
        <end position="495"/>
    </location>
</feature>